<dbReference type="InterPro" id="IPR029058">
    <property type="entry name" value="AB_hydrolase_fold"/>
</dbReference>
<sequence length="240" mass="26766">MRDALLTREDSNVILTDWSGGAFESYGQSTGNARLVGAQIAELIKFIIKRNGDSKDLANRFYLIGFSLGAQITGYAGSRLRQEGMKLSRITGLDPASPFFTFHDPLVRLDPTDAKYVDVIHTDMPLYGTPQNVGHIDFYPNGGADQPGCNSGLQEILAGKRSCDHHRSPEYYIASVYNLCSWEAYPCRSYIWYRLGFCSTCDGKCPLLGYDADRTMKKGSHYLTTNSKRPFCGKQNVNFP</sequence>
<comment type="similarity">
    <text evidence="2 4">Belongs to the AB hydrolase superfamily. Lipase family.</text>
</comment>
<evidence type="ECO:0000313" key="6">
    <source>
        <dbReference type="EMBL" id="KAK2551308.1"/>
    </source>
</evidence>
<dbReference type="CDD" id="cd00707">
    <property type="entry name" value="Pancreat_lipase_like"/>
    <property type="match status" value="1"/>
</dbReference>
<evidence type="ECO:0000256" key="4">
    <source>
        <dbReference type="RuleBase" id="RU004262"/>
    </source>
</evidence>
<dbReference type="PRINTS" id="PR00821">
    <property type="entry name" value="TAGLIPASE"/>
</dbReference>
<evidence type="ECO:0000313" key="7">
    <source>
        <dbReference type="Proteomes" id="UP001249851"/>
    </source>
</evidence>
<dbReference type="GO" id="GO:0016298">
    <property type="term" value="F:lipase activity"/>
    <property type="evidence" value="ECO:0007669"/>
    <property type="project" value="InterPro"/>
</dbReference>
<evidence type="ECO:0000259" key="5">
    <source>
        <dbReference type="Pfam" id="PF00151"/>
    </source>
</evidence>
<dbReference type="PANTHER" id="PTHR11610:SF178">
    <property type="entry name" value="LIPASE MEMBER H-A-LIKE PROTEIN"/>
    <property type="match status" value="1"/>
</dbReference>
<dbReference type="AlphaFoldDB" id="A0AAD9PYH4"/>
<dbReference type="Gene3D" id="3.40.50.1820">
    <property type="entry name" value="alpha/beta hydrolase"/>
    <property type="match status" value="1"/>
</dbReference>
<organism evidence="6 7">
    <name type="scientific">Acropora cervicornis</name>
    <name type="common">Staghorn coral</name>
    <dbReference type="NCBI Taxonomy" id="6130"/>
    <lineage>
        <taxon>Eukaryota</taxon>
        <taxon>Metazoa</taxon>
        <taxon>Cnidaria</taxon>
        <taxon>Anthozoa</taxon>
        <taxon>Hexacorallia</taxon>
        <taxon>Scleractinia</taxon>
        <taxon>Astrocoeniina</taxon>
        <taxon>Acroporidae</taxon>
        <taxon>Acropora</taxon>
    </lineage>
</organism>
<reference evidence="6" key="1">
    <citation type="journal article" date="2023" name="G3 (Bethesda)">
        <title>Whole genome assembly and annotation of the endangered Caribbean coral Acropora cervicornis.</title>
        <authorList>
            <person name="Selwyn J.D."/>
            <person name="Vollmer S.V."/>
        </authorList>
    </citation>
    <scope>NUCLEOTIDE SEQUENCE</scope>
    <source>
        <strain evidence="6">K2</strain>
    </source>
</reference>
<dbReference type="InterPro" id="IPR000734">
    <property type="entry name" value="TAG_lipase"/>
</dbReference>
<dbReference type="PANTHER" id="PTHR11610">
    <property type="entry name" value="LIPASE"/>
    <property type="match status" value="1"/>
</dbReference>
<dbReference type="SUPFAM" id="SSF53474">
    <property type="entry name" value="alpha/beta-Hydrolases"/>
    <property type="match status" value="1"/>
</dbReference>
<name>A0AAD9PYH4_ACRCE</name>
<comment type="subcellular location">
    <subcellularLocation>
        <location evidence="1">Secreted</location>
    </subcellularLocation>
</comment>
<dbReference type="GO" id="GO:0005615">
    <property type="term" value="C:extracellular space"/>
    <property type="evidence" value="ECO:0007669"/>
    <property type="project" value="TreeGrafter"/>
</dbReference>
<dbReference type="GO" id="GO:0016042">
    <property type="term" value="P:lipid catabolic process"/>
    <property type="evidence" value="ECO:0007669"/>
    <property type="project" value="TreeGrafter"/>
</dbReference>
<evidence type="ECO:0000256" key="2">
    <source>
        <dbReference type="ARBA" id="ARBA00010701"/>
    </source>
</evidence>
<dbReference type="EMBL" id="JARQWQ010000099">
    <property type="protein sequence ID" value="KAK2551308.1"/>
    <property type="molecule type" value="Genomic_DNA"/>
</dbReference>
<keyword evidence="3" id="KW-0964">Secreted</keyword>
<keyword evidence="7" id="KW-1185">Reference proteome</keyword>
<evidence type="ECO:0000256" key="1">
    <source>
        <dbReference type="ARBA" id="ARBA00004613"/>
    </source>
</evidence>
<evidence type="ECO:0000256" key="3">
    <source>
        <dbReference type="ARBA" id="ARBA00022525"/>
    </source>
</evidence>
<dbReference type="Proteomes" id="UP001249851">
    <property type="component" value="Unassembled WGS sequence"/>
</dbReference>
<protein>
    <submittedName>
        <fullName evidence="6">Pancreatic lipase-related protein 2</fullName>
    </submittedName>
</protein>
<gene>
    <name evidence="6" type="ORF">P5673_027905</name>
</gene>
<dbReference type="Pfam" id="PF00151">
    <property type="entry name" value="Lipase"/>
    <property type="match status" value="1"/>
</dbReference>
<comment type="caution">
    <text evidence="6">The sequence shown here is derived from an EMBL/GenBank/DDBJ whole genome shotgun (WGS) entry which is preliminary data.</text>
</comment>
<proteinExistence type="inferred from homology"/>
<dbReference type="InterPro" id="IPR013818">
    <property type="entry name" value="Lipase"/>
</dbReference>
<feature type="domain" description="Lipase" evidence="5">
    <location>
        <begin position="3"/>
        <end position="231"/>
    </location>
</feature>
<dbReference type="InterPro" id="IPR033906">
    <property type="entry name" value="Lipase_N"/>
</dbReference>
<accession>A0AAD9PYH4</accession>
<reference evidence="6" key="2">
    <citation type="journal article" date="2023" name="Science">
        <title>Genomic signatures of disease resistance in endangered staghorn corals.</title>
        <authorList>
            <person name="Vollmer S.V."/>
            <person name="Selwyn J.D."/>
            <person name="Despard B.A."/>
            <person name="Roesel C.L."/>
        </authorList>
    </citation>
    <scope>NUCLEOTIDE SEQUENCE</scope>
    <source>
        <strain evidence="6">K2</strain>
    </source>
</reference>